<dbReference type="Proteomes" id="UP000248311">
    <property type="component" value="Unassembled WGS sequence"/>
</dbReference>
<evidence type="ECO:0000259" key="12">
    <source>
        <dbReference type="PROSITE" id="PS51671"/>
    </source>
</evidence>
<keyword evidence="6" id="KW-0028">Amino-acid biosynthesis</keyword>
<keyword evidence="11" id="KW-0521">NADP</keyword>
<evidence type="ECO:0000256" key="4">
    <source>
        <dbReference type="ARBA" id="ARBA00013213"/>
    </source>
</evidence>
<dbReference type="GO" id="GO:0009086">
    <property type="term" value="P:methionine biosynthetic process"/>
    <property type="evidence" value="ECO:0007669"/>
    <property type="project" value="UniProtKB-KW"/>
</dbReference>
<dbReference type="UniPathway" id="UPA00050">
    <property type="reaction ID" value="UER00063"/>
</dbReference>
<dbReference type="InterPro" id="IPR045865">
    <property type="entry name" value="ACT-like_dom_sf"/>
</dbReference>
<keyword evidence="14" id="KW-1185">Reference proteome</keyword>
<dbReference type="SUPFAM" id="SSF55347">
    <property type="entry name" value="Glyceraldehyde-3-phosphate dehydrogenase-like, C-terminal domain"/>
    <property type="match status" value="1"/>
</dbReference>
<dbReference type="InterPro" id="IPR036291">
    <property type="entry name" value="NAD(P)-bd_dom_sf"/>
</dbReference>
<dbReference type="GO" id="GO:0004412">
    <property type="term" value="F:homoserine dehydrogenase activity"/>
    <property type="evidence" value="ECO:0007669"/>
    <property type="project" value="UniProtKB-EC"/>
</dbReference>
<evidence type="ECO:0000256" key="7">
    <source>
        <dbReference type="ARBA" id="ARBA00022697"/>
    </source>
</evidence>
<name>A0A318SU08_9RHOB</name>
<gene>
    <name evidence="13" type="ORF">DFP88_10493</name>
</gene>
<dbReference type="CDD" id="cd04881">
    <property type="entry name" value="ACT_HSDH-Hom"/>
    <property type="match status" value="1"/>
</dbReference>
<evidence type="ECO:0000256" key="1">
    <source>
        <dbReference type="ARBA" id="ARBA00005056"/>
    </source>
</evidence>
<evidence type="ECO:0000256" key="3">
    <source>
        <dbReference type="ARBA" id="ARBA00006753"/>
    </source>
</evidence>
<evidence type="ECO:0000256" key="8">
    <source>
        <dbReference type="ARBA" id="ARBA00023002"/>
    </source>
</evidence>
<dbReference type="GO" id="GO:0009088">
    <property type="term" value="P:threonine biosynthetic process"/>
    <property type="evidence" value="ECO:0007669"/>
    <property type="project" value="UniProtKB-UniPathway"/>
</dbReference>
<organism evidence="13 14">
    <name type="scientific">Pseudoroseicyclus aestuarii</name>
    <dbReference type="NCBI Taxonomy" id="1795041"/>
    <lineage>
        <taxon>Bacteria</taxon>
        <taxon>Pseudomonadati</taxon>
        <taxon>Pseudomonadota</taxon>
        <taxon>Alphaproteobacteria</taxon>
        <taxon>Rhodobacterales</taxon>
        <taxon>Paracoccaceae</taxon>
        <taxon>Pseudoroseicyclus</taxon>
    </lineage>
</organism>
<dbReference type="RefSeq" id="WP_110815011.1">
    <property type="nucleotide sequence ID" value="NZ_QJTE01000004.1"/>
</dbReference>
<dbReference type="InterPro" id="IPR001342">
    <property type="entry name" value="HDH_cat"/>
</dbReference>
<dbReference type="Gene3D" id="3.30.360.10">
    <property type="entry name" value="Dihydrodipicolinate Reductase, domain 2"/>
    <property type="match status" value="1"/>
</dbReference>
<feature type="binding site" evidence="11">
    <location>
        <position position="192"/>
    </location>
    <ligand>
        <name>L-homoserine</name>
        <dbReference type="ChEBI" id="CHEBI:57476"/>
    </ligand>
</feature>
<dbReference type="UniPathway" id="UPA00051">
    <property type="reaction ID" value="UER00465"/>
</dbReference>
<evidence type="ECO:0000313" key="14">
    <source>
        <dbReference type="Proteomes" id="UP000248311"/>
    </source>
</evidence>
<evidence type="ECO:0000256" key="2">
    <source>
        <dbReference type="ARBA" id="ARBA00005062"/>
    </source>
</evidence>
<dbReference type="Pfam" id="PF03447">
    <property type="entry name" value="NAD_binding_3"/>
    <property type="match status" value="1"/>
</dbReference>
<dbReference type="InterPro" id="IPR005106">
    <property type="entry name" value="Asp/hSer_DH_NAD-bd"/>
</dbReference>
<sequence>MTSPLRLGIAGLGTVGAGVLRILQEHPEMLAARAGREITVTAVSARSRGKDRGVALDGYAWEDDAVALARRDDVDVLVELIGGDEGPAKDAVEAALAAGKDVVTANKALLAIHGQALAETAEAAGRVIRFEAAVAGGIPVVKALTEGLAGNEIARVMGVMNGTCNYILTRMEEAGLTYDEAFAEADGLGFLEADPTLDVGGIDAGHKLALLSAIAFGTKVDFEGVELEGIGAVTIEDIRQAADMGYRIKLLGVAQLTGRGLEQRMSPCLVPATSPLGQLQGGTNMVVLEGDAVGQIVLRGAGAGAGPTASAVMADVLDLARGLRLPVFGQPAAGLVAARAARAAIPAPYYLRLALTDKPGALARVAGVLGEAGISIHRMRQYEHGGGTAPVLIVTHRTTRGALEEAFAALPGTRVVQGEPVAIRIEEV</sequence>
<dbReference type="GO" id="GO:0050661">
    <property type="term" value="F:NADP binding"/>
    <property type="evidence" value="ECO:0007669"/>
    <property type="project" value="InterPro"/>
</dbReference>
<protein>
    <recommendedName>
        <fullName evidence="5">Homoserine dehydrogenase</fullName>
        <ecNumber evidence="4">1.1.1.3</ecNumber>
    </recommendedName>
</protein>
<evidence type="ECO:0000256" key="5">
    <source>
        <dbReference type="ARBA" id="ARBA00013376"/>
    </source>
</evidence>
<evidence type="ECO:0000256" key="9">
    <source>
        <dbReference type="ARBA" id="ARBA00023167"/>
    </source>
</evidence>
<dbReference type="PANTHER" id="PTHR43331">
    <property type="entry name" value="HOMOSERINE DEHYDROGENASE"/>
    <property type="match status" value="1"/>
</dbReference>
<dbReference type="InterPro" id="IPR002912">
    <property type="entry name" value="ACT_dom"/>
</dbReference>
<proteinExistence type="inferred from homology"/>
<evidence type="ECO:0000256" key="6">
    <source>
        <dbReference type="ARBA" id="ARBA00022605"/>
    </source>
</evidence>
<feature type="binding site" evidence="11">
    <location>
        <begin position="10"/>
        <end position="17"/>
    </location>
    <ligand>
        <name>NADP(+)</name>
        <dbReference type="ChEBI" id="CHEBI:58349"/>
    </ligand>
</feature>
<dbReference type="NCBIfam" id="NF004976">
    <property type="entry name" value="PRK06349.1"/>
    <property type="match status" value="1"/>
</dbReference>
<evidence type="ECO:0000313" key="13">
    <source>
        <dbReference type="EMBL" id="PYE82340.1"/>
    </source>
</evidence>
<dbReference type="Pfam" id="PF01842">
    <property type="entry name" value="ACT"/>
    <property type="match status" value="1"/>
</dbReference>
<evidence type="ECO:0000256" key="10">
    <source>
        <dbReference type="PIRSR" id="PIRSR000098-1"/>
    </source>
</evidence>
<dbReference type="PANTHER" id="PTHR43331:SF1">
    <property type="entry name" value="HOMOSERINE DEHYDROGENASE"/>
    <property type="match status" value="1"/>
</dbReference>
<comment type="pathway">
    <text evidence="1">Amino-acid biosynthesis; L-threonine biosynthesis; L-threonine from L-aspartate: step 3/5.</text>
</comment>
<dbReference type="SUPFAM" id="SSF51735">
    <property type="entry name" value="NAD(P)-binding Rossmann-fold domains"/>
    <property type="match status" value="1"/>
</dbReference>
<feature type="domain" description="ACT" evidence="12">
    <location>
        <begin position="350"/>
        <end position="424"/>
    </location>
</feature>
<comment type="similarity">
    <text evidence="3">Belongs to the homoserine dehydrogenase family.</text>
</comment>
<dbReference type="InterPro" id="IPR016204">
    <property type="entry name" value="HDH"/>
</dbReference>
<reference evidence="13 14" key="1">
    <citation type="submission" date="2018-06" db="EMBL/GenBank/DDBJ databases">
        <title>Genomic Encyclopedia of Type Strains, Phase III (KMG-III): the genomes of soil and plant-associated and newly described type strains.</title>
        <authorList>
            <person name="Whitman W."/>
        </authorList>
    </citation>
    <scope>NUCLEOTIDE SEQUENCE [LARGE SCALE GENOMIC DNA]</scope>
    <source>
        <strain evidence="13 14">CECT 9025</strain>
    </source>
</reference>
<comment type="pathway">
    <text evidence="2">Amino-acid biosynthesis; L-methionine biosynthesis via de novo pathway; L-homoserine from L-aspartate: step 3/3.</text>
</comment>
<dbReference type="Pfam" id="PF00742">
    <property type="entry name" value="Homoserine_dh"/>
    <property type="match status" value="1"/>
</dbReference>
<dbReference type="Gene3D" id="3.30.70.260">
    <property type="match status" value="1"/>
</dbReference>
<dbReference type="Gene3D" id="3.40.50.720">
    <property type="entry name" value="NAD(P)-binding Rossmann-like Domain"/>
    <property type="match status" value="1"/>
</dbReference>
<keyword evidence="9" id="KW-0486">Methionine biosynthesis</keyword>
<dbReference type="PIRSF" id="PIRSF000098">
    <property type="entry name" value="Homoser_dehydrog"/>
    <property type="match status" value="1"/>
</dbReference>
<comment type="caution">
    <text evidence="13">The sequence shown here is derived from an EMBL/GenBank/DDBJ whole genome shotgun (WGS) entry which is preliminary data.</text>
</comment>
<evidence type="ECO:0000256" key="11">
    <source>
        <dbReference type="PIRSR" id="PIRSR000098-2"/>
    </source>
</evidence>
<dbReference type="AlphaFoldDB" id="A0A318SU08"/>
<dbReference type="OrthoDB" id="9808167at2"/>
<keyword evidence="7" id="KW-0791">Threonine biosynthesis</keyword>
<dbReference type="EC" id="1.1.1.3" evidence="4"/>
<keyword evidence="8" id="KW-0560">Oxidoreductase</keyword>
<feature type="binding site" evidence="11">
    <location>
        <position position="107"/>
    </location>
    <ligand>
        <name>NADPH</name>
        <dbReference type="ChEBI" id="CHEBI:57783"/>
    </ligand>
</feature>
<dbReference type="PROSITE" id="PS51671">
    <property type="entry name" value="ACT"/>
    <property type="match status" value="1"/>
</dbReference>
<accession>A0A318SU08</accession>
<dbReference type="FunFam" id="3.30.360.10:FF:000005">
    <property type="entry name" value="Homoserine dehydrogenase"/>
    <property type="match status" value="1"/>
</dbReference>
<dbReference type="EMBL" id="QJTE01000004">
    <property type="protein sequence ID" value="PYE82340.1"/>
    <property type="molecule type" value="Genomic_DNA"/>
</dbReference>
<feature type="active site" description="Proton donor" evidence="10">
    <location>
        <position position="207"/>
    </location>
</feature>
<dbReference type="SUPFAM" id="SSF55021">
    <property type="entry name" value="ACT-like"/>
    <property type="match status" value="1"/>
</dbReference>